<dbReference type="OrthoDB" id="411524at2759"/>
<comment type="similarity">
    <text evidence="2 4">Belongs to the glycosyltransferase 8 family.</text>
</comment>
<keyword evidence="3 4" id="KW-0328">Glycosyltransferase</keyword>
<dbReference type="GO" id="GO:0071555">
    <property type="term" value="P:cell wall organization"/>
    <property type="evidence" value="ECO:0007669"/>
    <property type="project" value="UniProtKB-KW"/>
</dbReference>
<dbReference type="UniPathway" id="UPA00845"/>
<sequence length="573" mass="65260">MIVCASAFLAQERGCFSSLHVSDFSSRFRENDSHIYPESDDWTRPIPNHGRAGDEIDRQTPEILSRTPNLRLKAEFNAITRSKISNGGFRSTDANTQLRKREEKQQLSDCIGWRFFGGSDASLKLRDELTRTLMEVKDGGVDARGIEGSPASFADLVMEMTSSRQDIRAFALKTKAMLLKMERKVRSARHQEMIYRHLASYGVPKSMHCLCLRLAEEYSVNAMARSPLPPPESVSRLANPSFYHLAILTDNVIAASVVISSTITNSAHPEKLVFHIITDKKTYTPMHAWFALNSAAPAVVEVKGLHQFDWRLEVNVGVKEMLEIHRSIRSHYYLKNLKEGEFGDFEGGEYARKLEALSPSCNSLMNHLRIYLPELFPDLNKIIFLDDDVVVQHDLSPLWELDLNGKVNGAVFNSWGRDGDRKNCCPGRKYLDYFNFSNPAVSSEFDDDRCAWLYGLNIFDLQAWRRTNITRTYHRWLKRSFNSDFALWSPGALPPALIAFEGHVHPIEPSWHAAGLGYGPPDISREMLEAAAVIHFSGTAKPWLEIGFPELRGLWNRHVNFSNEFIRRCKFME</sequence>
<protein>
    <recommendedName>
        <fullName evidence="4">Hexosyltransferase</fullName>
        <ecNumber evidence="4">2.4.1.-</ecNumber>
    </recommendedName>
</protein>
<dbReference type="Proteomes" id="UP000655225">
    <property type="component" value="Unassembled WGS sequence"/>
</dbReference>
<dbReference type="AlphaFoldDB" id="A0A834ZTT4"/>
<comment type="pathway">
    <text evidence="1 4">Glycan metabolism; pectin biosynthesis.</text>
</comment>
<dbReference type="EMBL" id="JABCRI010000003">
    <property type="protein sequence ID" value="KAF8409161.1"/>
    <property type="molecule type" value="Genomic_DNA"/>
</dbReference>
<dbReference type="Gene3D" id="3.90.550.10">
    <property type="entry name" value="Spore Coat Polysaccharide Biosynthesis Protein SpsA, Chain A"/>
    <property type="match status" value="1"/>
</dbReference>
<dbReference type="SUPFAM" id="SSF53448">
    <property type="entry name" value="Nucleotide-diphospho-sugar transferases"/>
    <property type="match status" value="1"/>
</dbReference>
<keyword evidence="4" id="KW-0333">Golgi apparatus</keyword>
<evidence type="ECO:0000313" key="5">
    <source>
        <dbReference type="EMBL" id="KAF8409161.1"/>
    </source>
</evidence>
<gene>
    <name evidence="5" type="ORF">HHK36_005234</name>
</gene>
<keyword evidence="3 4" id="KW-0808">Transferase</keyword>
<organism evidence="5 6">
    <name type="scientific">Tetracentron sinense</name>
    <name type="common">Spur-leaf</name>
    <dbReference type="NCBI Taxonomy" id="13715"/>
    <lineage>
        <taxon>Eukaryota</taxon>
        <taxon>Viridiplantae</taxon>
        <taxon>Streptophyta</taxon>
        <taxon>Embryophyta</taxon>
        <taxon>Tracheophyta</taxon>
        <taxon>Spermatophyta</taxon>
        <taxon>Magnoliopsida</taxon>
        <taxon>Trochodendrales</taxon>
        <taxon>Trochodendraceae</taxon>
        <taxon>Tetracentron</taxon>
    </lineage>
</organism>
<dbReference type="Pfam" id="PF01501">
    <property type="entry name" value="Glyco_transf_8"/>
    <property type="match status" value="1"/>
</dbReference>
<keyword evidence="6" id="KW-1185">Reference proteome</keyword>
<dbReference type="InterPro" id="IPR029993">
    <property type="entry name" value="GAUT"/>
</dbReference>
<comment type="subcellular location">
    <subcellularLocation>
        <location evidence="4">Golgi apparatus membrane</location>
        <topology evidence="4">Single-pass type II membrane protein</topology>
    </subcellularLocation>
</comment>
<dbReference type="InterPro" id="IPR002495">
    <property type="entry name" value="Glyco_trans_8"/>
</dbReference>
<dbReference type="GO" id="GO:0045489">
    <property type="term" value="P:pectin biosynthetic process"/>
    <property type="evidence" value="ECO:0007669"/>
    <property type="project" value="UniProtKB-UniPathway"/>
</dbReference>
<evidence type="ECO:0000256" key="3">
    <source>
        <dbReference type="ARBA" id="ARBA00022676"/>
    </source>
</evidence>
<dbReference type="InterPro" id="IPR029044">
    <property type="entry name" value="Nucleotide-diphossugar_trans"/>
</dbReference>
<evidence type="ECO:0000256" key="1">
    <source>
        <dbReference type="ARBA" id="ARBA00004877"/>
    </source>
</evidence>
<dbReference type="GO" id="GO:0047262">
    <property type="term" value="F:polygalacturonate 4-alpha-galacturonosyltransferase activity"/>
    <property type="evidence" value="ECO:0007669"/>
    <property type="project" value="InterPro"/>
</dbReference>
<dbReference type="GO" id="GO:0000139">
    <property type="term" value="C:Golgi membrane"/>
    <property type="evidence" value="ECO:0007669"/>
    <property type="project" value="UniProtKB-SubCell"/>
</dbReference>
<dbReference type="OMA" id="CIGWRFF"/>
<name>A0A834ZTT4_TETSI</name>
<dbReference type="PANTHER" id="PTHR32116">
    <property type="entry name" value="GALACTURONOSYLTRANSFERASE 4-RELATED"/>
    <property type="match status" value="1"/>
</dbReference>
<comment type="caution">
    <text evidence="5">The sequence shown here is derived from an EMBL/GenBank/DDBJ whole genome shotgun (WGS) entry which is preliminary data.</text>
</comment>
<reference evidence="5 6" key="1">
    <citation type="submission" date="2020-04" db="EMBL/GenBank/DDBJ databases">
        <title>Plant Genome Project.</title>
        <authorList>
            <person name="Zhang R.-G."/>
        </authorList>
    </citation>
    <scope>NUCLEOTIDE SEQUENCE [LARGE SCALE GENOMIC DNA]</scope>
    <source>
        <strain evidence="5">YNK0</strain>
        <tissue evidence="5">Leaf</tissue>
    </source>
</reference>
<dbReference type="PANTHER" id="PTHR32116:SF30">
    <property type="entry name" value="GALACTURONOSYLTRANSFERASE 15-RELATED"/>
    <property type="match status" value="1"/>
</dbReference>
<keyword evidence="4" id="KW-0961">Cell wall biogenesis/degradation</keyword>
<proteinExistence type="inferred from homology"/>
<evidence type="ECO:0000256" key="2">
    <source>
        <dbReference type="ARBA" id="ARBA00006351"/>
    </source>
</evidence>
<dbReference type="EC" id="2.4.1.-" evidence="4"/>
<evidence type="ECO:0000313" key="6">
    <source>
        <dbReference type="Proteomes" id="UP000655225"/>
    </source>
</evidence>
<accession>A0A834ZTT4</accession>
<evidence type="ECO:0000256" key="4">
    <source>
        <dbReference type="RuleBase" id="RU362027"/>
    </source>
</evidence>
<dbReference type="CDD" id="cd06429">
    <property type="entry name" value="GT8_like_1"/>
    <property type="match status" value="1"/>
</dbReference>